<dbReference type="PROSITE" id="PS00126">
    <property type="entry name" value="PDEASE_I_1"/>
    <property type="match status" value="1"/>
</dbReference>
<feature type="binding site" evidence="6">
    <location>
        <position position="586"/>
    </location>
    <ligand>
        <name>Zn(2+)</name>
        <dbReference type="ChEBI" id="CHEBI:29105"/>
        <label>1</label>
    </ligand>
</feature>
<dbReference type="Gene3D" id="1.10.1300.10">
    <property type="entry name" value="3'5'-cyclic nucleotide phosphodiesterase, catalytic domain"/>
    <property type="match status" value="1"/>
</dbReference>
<feature type="active site" description="Proton donor" evidence="4">
    <location>
        <position position="582"/>
    </location>
</feature>
<protein>
    <recommendedName>
        <fullName evidence="7">Phosphodiesterase</fullName>
        <ecNumber evidence="7">3.1.4.-</ecNumber>
    </recommendedName>
</protein>
<dbReference type="Pfam" id="PF00233">
    <property type="entry name" value="PDEase_I"/>
    <property type="match status" value="1"/>
</dbReference>
<gene>
    <name evidence="10" type="ORF">KFE25_005784</name>
</gene>
<dbReference type="OrthoDB" id="189220at2759"/>
<dbReference type="InterPro" id="IPR029016">
    <property type="entry name" value="GAF-like_dom_sf"/>
</dbReference>
<feature type="binding site" evidence="5">
    <location>
        <begin position="582"/>
        <end position="586"/>
    </location>
    <ligand>
        <name>AMP</name>
        <dbReference type="ChEBI" id="CHEBI:456215"/>
    </ligand>
</feature>
<dbReference type="PANTHER" id="PTHR11347">
    <property type="entry name" value="CYCLIC NUCLEOTIDE PHOSPHODIESTERASE"/>
    <property type="match status" value="1"/>
</dbReference>
<dbReference type="SMART" id="SM00471">
    <property type="entry name" value="HDc"/>
    <property type="match status" value="1"/>
</dbReference>
<feature type="binding site" evidence="6">
    <location>
        <position position="624"/>
    </location>
    <ligand>
        <name>Zn(2+)</name>
        <dbReference type="ChEBI" id="CHEBI:29105"/>
        <label>1</label>
    </ligand>
</feature>
<evidence type="ECO:0000256" key="3">
    <source>
        <dbReference type="ARBA" id="ARBA00022801"/>
    </source>
</evidence>
<dbReference type="EC" id="3.1.4.-" evidence="7"/>
<dbReference type="AlphaFoldDB" id="A0A8J5X407"/>
<dbReference type="EMBL" id="JAGTXO010000063">
    <property type="protein sequence ID" value="KAG8457771.1"/>
    <property type="molecule type" value="Genomic_DNA"/>
</dbReference>
<feature type="binding site" evidence="6">
    <location>
        <position position="787"/>
    </location>
    <ligand>
        <name>Zn(2+)</name>
        <dbReference type="ChEBI" id="CHEBI:29105"/>
        <label>1</label>
    </ligand>
</feature>
<dbReference type="PRINTS" id="PR00387">
    <property type="entry name" value="PDIESTERASE1"/>
</dbReference>
<proteinExistence type="inferred from homology"/>
<dbReference type="GO" id="GO:0004114">
    <property type="term" value="F:3',5'-cyclic-nucleotide phosphodiesterase activity"/>
    <property type="evidence" value="ECO:0007669"/>
    <property type="project" value="InterPro"/>
</dbReference>
<dbReference type="GO" id="GO:0007165">
    <property type="term" value="P:signal transduction"/>
    <property type="evidence" value="ECO:0007669"/>
    <property type="project" value="InterPro"/>
</dbReference>
<dbReference type="SMART" id="SM00065">
    <property type="entry name" value="GAF"/>
    <property type="match status" value="1"/>
</dbReference>
<feature type="domain" description="PDEase" evidence="9">
    <location>
        <begin position="498"/>
        <end position="886"/>
    </location>
</feature>
<dbReference type="CDD" id="cd00077">
    <property type="entry name" value="HDc"/>
    <property type="match status" value="1"/>
</dbReference>
<keyword evidence="2 6" id="KW-0479">Metal-binding</keyword>
<feature type="binding site" evidence="6">
    <location>
        <position position="623"/>
    </location>
    <ligand>
        <name>Zn(2+)</name>
        <dbReference type="ChEBI" id="CHEBI:29105"/>
        <label>1</label>
    </ligand>
</feature>
<keyword evidence="11" id="KW-1185">Reference proteome</keyword>
<feature type="region of interest" description="Disordered" evidence="8">
    <location>
        <begin position="730"/>
        <end position="769"/>
    </location>
</feature>
<dbReference type="InterPro" id="IPR023174">
    <property type="entry name" value="PDEase_CS"/>
</dbReference>
<dbReference type="Proteomes" id="UP000751190">
    <property type="component" value="Unassembled WGS sequence"/>
</dbReference>
<reference evidence="10" key="1">
    <citation type="submission" date="2021-05" db="EMBL/GenBank/DDBJ databases">
        <title>The genome of the haptophyte Pavlova lutheri (Diacronema luteri, Pavlovales) - a model for lipid biosynthesis in eukaryotic algae.</title>
        <authorList>
            <person name="Hulatt C.J."/>
            <person name="Posewitz M.C."/>
        </authorList>
    </citation>
    <scope>NUCLEOTIDE SEQUENCE</scope>
    <source>
        <strain evidence="10">NIVA-4/92</strain>
    </source>
</reference>
<dbReference type="InterPro" id="IPR003607">
    <property type="entry name" value="HD/PDEase_dom"/>
</dbReference>
<keyword evidence="1" id="KW-0140">cGMP</keyword>
<evidence type="ECO:0000256" key="5">
    <source>
        <dbReference type="PIRSR" id="PIRSR623088-2"/>
    </source>
</evidence>
<evidence type="ECO:0000256" key="7">
    <source>
        <dbReference type="RuleBase" id="RU363067"/>
    </source>
</evidence>
<feature type="binding site" evidence="6">
    <location>
        <position position="624"/>
    </location>
    <ligand>
        <name>Zn(2+)</name>
        <dbReference type="ChEBI" id="CHEBI:29105"/>
        <label>2</label>
    </ligand>
</feature>
<evidence type="ECO:0000256" key="6">
    <source>
        <dbReference type="PIRSR" id="PIRSR623088-3"/>
    </source>
</evidence>
<comment type="similarity">
    <text evidence="7">Belongs to the cyclic nucleotide phosphodiesterase family.</text>
</comment>
<evidence type="ECO:0000256" key="1">
    <source>
        <dbReference type="ARBA" id="ARBA00022535"/>
    </source>
</evidence>
<feature type="binding site" evidence="5">
    <location>
        <position position="843"/>
    </location>
    <ligand>
        <name>AMP</name>
        <dbReference type="ChEBI" id="CHEBI:456215"/>
    </ligand>
</feature>
<feature type="binding site" evidence="5">
    <location>
        <position position="624"/>
    </location>
    <ligand>
        <name>AMP</name>
        <dbReference type="ChEBI" id="CHEBI:456215"/>
    </ligand>
</feature>
<dbReference type="SUPFAM" id="SSF109604">
    <property type="entry name" value="HD-domain/PDEase-like"/>
    <property type="match status" value="1"/>
</dbReference>
<keyword evidence="3 7" id="KW-0378">Hydrolase</keyword>
<sequence>MGALLSRMLFGAAPGRPSAPSPATPAPPAGGGDAPLPHGERSSAVEMLDAAVEEIRSGRAKRDSAVVRQLLAEAERALSHRTGRSSMRTSISAPSLGAVGEASAINVLDAAHRLAVLHSMYALAQVIDETGMMPEHLVPLFEKAVCALVGSTSATLYEYDNARAELHHEARADQLADVERVSTVIMLGEGEVGEVGLRASQGQPNVSAYWSPVPGAHALAVPMRTRGGRGRLVGVAVAVRAPAGAGGEEDEGEAAPFGAYDEAMLRALADGAAALVLQTIAHRETTVLRYHAELLVALHAADPNRGGLDEAIMQVIAILIKMLSAEKVSLFIADEVRQEFWVRTSETSTMGGAAGVSFKFGAGIVGHVYTTKRALNLPDAYRCEHFSPAFDRETGYRTRQVLCVPMLDAAGRVIAVVQALNKHGGCDVFTTQDERTLALCCEKIARTMVAKLGRATFRELLYDKRAHTQAFRIISGSEEGVRMPAMAAAGGGGGGATRRRLGGGAVHGALGSAEVMRSLLSDLPQLSLGIETWALAKDDLTLRVMLMLREMNLAAVLGMAEEALLHFLHDVQSEYLDACPYHNYQHAFTVTLICFHLLKDSRTHRDVLRPLDTLALLLSAICHDVAHPGLNNGFLVNSAAELALVYNDQSVLEHHHAATMFRLLRALGKEAGGAHDLLGKLSVSDASEFRRMCIQMILGTDMTKHFAQVDTLHSIAAKLQTRRDAVGARARAGLDAGSTRASVTPPLPGGDGGDGGTASPPAEADDVGQALSEAKQQLLESILHCADIGNPTLPFEGARYWAIRVVDEFKLQTALEQAKGLPTPPSMLQTLGDSTDCTAIGMQVQFISYFVQPIWSALEKVLPEISAYNEAIAANLAQFKELHARLLEEKAASARAVDRMAAAAPASAVRMPIPVASSTRGTTASVTSASATDSHR</sequence>
<comment type="caution">
    <text evidence="10">The sequence shown here is derived from an EMBL/GenBank/DDBJ whole genome shotgun (WGS) entry which is preliminary data.</text>
</comment>
<accession>A0A8J5X407</accession>
<comment type="cofactor">
    <cofactor evidence="7">
        <name>a divalent metal cation</name>
        <dbReference type="ChEBI" id="CHEBI:60240"/>
    </cofactor>
    <text evidence="7">Binds 2 divalent metal cations per subunit. Site 1 may preferentially bind zinc ions, while site 2 has a preference for magnesium and/or manganese ions.</text>
</comment>
<evidence type="ECO:0000256" key="4">
    <source>
        <dbReference type="PIRSR" id="PIRSR623088-1"/>
    </source>
</evidence>
<feature type="binding site" evidence="5">
    <location>
        <position position="787"/>
    </location>
    <ligand>
        <name>AMP</name>
        <dbReference type="ChEBI" id="CHEBI:456215"/>
    </ligand>
</feature>
<evidence type="ECO:0000313" key="11">
    <source>
        <dbReference type="Proteomes" id="UP000751190"/>
    </source>
</evidence>
<name>A0A8J5X407_DIALT</name>
<dbReference type="InterPro" id="IPR002073">
    <property type="entry name" value="PDEase_catalytic_dom"/>
</dbReference>
<evidence type="ECO:0000256" key="2">
    <source>
        <dbReference type="ARBA" id="ARBA00022723"/>
    </source>
</evidence>
<feature type="compositionally biased region" description="Pro residues" evidence="8">
    <location>
        <begin position="17"/>
        <end position="28"/>
    </location>
</feature>
<organism evidence="10 11">
    <name type="scientific">Diacronema lutheri</name>
    <name type="common">Unicellular marine alga</name>
    <name type="synonym">Monochrysis lutheri</name>
    <dbReference type="NCBI Taxonomy" id="2081491"/>
    <lineage>
        <taxon>Eukaryota</taxon>
        <taxon>Haptista</taxon>
        <taxon>Haptophyta</taxon>
        <taxon>Pavlovophyceae</taxon>
        <taxon>Pavlovales</taxon>
        <taxon>Pavlovaceae</taxon>
        <taxon>Diacronema</taxon>
    </lineage>
</organism>
<dbReference type="GO" id="GO:0046872">
    <property type="term" value="F:metal ion binding"/>
    <property type="evidence" value="ECO:0007669"/>
    <property type="project" value="UniProtKB-KW"/>
</dbReference>
<dbReference type="PROSITE" id="PS51845">
    <property type="entry name" value="PDEASE_I_2"/>
    <property type="match status" value="1"/>
</dbReference>
<dbReference type="Gene3D" id="3.30.450.40">
    <property type="match status" value="2"/>
</dbReference>
<evidence type="ECO:0000256" key="8">
    <source>
        <dbReference type="SAM" id="MobiDB-lite"/>
    </source>
</evidence>
<dbReference type="InterPro" id="IPR036971">
    <property type="entry name" value="PDEase_catalytic_dom_sf"/>
</dbReference>
<dbReference type="Pfam" id="PF01590">
    <property type="entry name" value="GAF"/>
    <property type="match status" value="1"/>
</dbReference>
<dbReference type="SUPFAM" id="SSF55781">
    <property type="entry name" value="GAF domain-like"/>
    <property type="match status" value="2"/>
</dbReference>
<dbReference type="InterPro" id="IPR003018">
    <property type="entry name" value="GAF"/>
</dbReference>
<evidence type="ECO:0000259" key="9">
    <source>
        <dbReference type="PROSITE" id="PS51845"/>
    </source>
</evidence>
<evidence type="ECO:0000313" key="10">
    <source>
        <dbReference type="EMBL" id="KAG8457771.1"/>
    </source>
</evidence>
<feature type="region of interest" description="Disordered" evidence="8">
    <location>
        <begin position="12"/>
        <end position="40"/>
    </location>
</feature>
<dbReference type="InterPro" id="IPR023088">
    <property type="entry name" value="PDEase"/>
</dbReference>